<dbReference type="InterPro" id="IPR029068">
    <property type="entry name" value="Glyas_Bleomycin-R_OHBP_Dase"/>
</dbReference>
<evidence type="ECO:0000256" key="1">
    <source>
        <dbReference type="ARBA" id="ARBA00022723"/>
    </source>
</evidence>
<dbReference type="PROSITE" id="PS51819">
    <property type="entry name" value="VOC"/>
    <property type="match status" value="1"/>
</dbReference>
<dbReference type="PANTHER" id="PTHR36113">
    <property type="entry name" value="LYASE, PUTATIVE-RELATED-RELATED"/>
    <property type="match status" value="1"/>
</dbReference>
<dbReference type="AlphaFoldDB" id="A0A2C6U651"/>
<organism evidence="3 4">
    <name type="scientific">Staphylococcus edaphicus</name>
    <dbReference type="NCBI Taxonomy" id="1955013"/>
    <lineage>
        <taxon>Bacteria</taxon>
        <taxon>Bacillati</taxon>
        <taxon>Bacillota</taxon>
        <taxon>Bacilli</taxon>
        <taxon>Bacillales</taxon>
        <taxon>Staphylococcaceae</taxon>
        <taxon>Staphylococcus</taxon>
    </lineage>
</organism>
<reference evidence="4" key="1">
    <citation type="submission" date="2017-10" db="EMBL/GenBank/DDBJ databases">
        <title>Staphylococcus edaphicus sp. nov., isolated in Antarctica, harbouring mecC gene and genomic islands essential in adaptation to extreme environment.</title>
        <authorList>
            <person name="Pantucek R."/>
            <person name="Sedlacek I."/>
            <person name="Indrakova A."/>
            <person name="Vrbovska V."/>
            <person name="Maslanova I."/>
            <person name="Kovarovic V."/>
            <person name="Svec P."/>
            <person name="Kralova S."/>
            <person name="Kristofova L."/>
            <person name="Keklakova J."/>
            <person name="Petras P."/>
            <person name="Doskar J."/>
        </authorList>
    </citation>
    <scope>NUCLEOTIDE SEQUENCE [LARGE SCALE GENOMIC DNA]</scope>
    <source>
        <strain evidence="4">CCM 5085</strain>
    </source>
</reference>
<evidence type="ECO:0000313" key="3">
    <source>
        <dbReference type="EMBL" id="PHK49322.1"/>
    </source>
</evidence>
<dbReference type="Pfam" id="PF00903">
    <property type="entry name" value="Glyoxalase"/>
    <property type="match status" value="1"/>
</dbReference>
<dbReference type="SUPFAM" id="SSF54593">
    <property type="entry name" value="Glyoxalase/Bleomycin resistance protein/Dihydroxybiphenyl dioxygenase"/>
    <property type="match status" value="1"/>
</dbReference>
<comment type="caution">
    <text evidence="3">The sequence shown here is derived from an EMBL/GenBank/DDBJ whole genome shotgun (WGS) entry which is preliminary data.</text>
</comment>
<dbReference type="GO" id="GO:0046872">
    <property type="term" value="F:metal ion binding"/>
    <property type="evidence" value="ECO:0007669"/>
    <property type="project" value="UniProtKB-KW"/>
</dbReference>
<protein>
    <recommendedName>
        <fullName evidence="2">VOC domain-containing protein</fullName>
    </recommendedName>
</protein>
<keyword evidence="1" id="KW-0479">Metal-binding</keyword>
<dbReference type="PANTHER" id="PTHR36113:SF6">
    <property type="entry name" value="FOSFOMYCIN RESISTANCE PROTEIN FOSX"/>
    <property type="match status" value="1"/>
</dbReference>
<feature type="domain" description="VOC" evidence="2">
    <location>
        <begin position="4"/>
        <end position="130"/>
    </location>
</feature>
<dbReference type="EMBL" id="MRZN01000014">
    <property type="protein sequence ID" value="PHK49322.1"/>
    <property type="molecule type" value="Genomic_DNA"/>
</dbReference>
<dbReference type="InterPro" id="IPR051332">
    <property type="entry name" value="Fosfomycin_Res_Enzymes"/>
</dbReference>
<dbReference type="Gene3D" id="3.10.180.10">
    <property type="entry name" value="2,3-Dihydroxybiphenyl 1,2-Dioxygenase, domain 1"/>
    <property type="match status" value="1"/>
</dbReference>
<proteinExistence type="predicted"/>
<accession>A0A2C6U651</accession>
<dbReference type="Proteomes" id="UP000223828">
    <property type="component" value="Unassembled WGS sequence"/>
</dbReference>
<evidence type="ECO:0000313" key="4">
    <source>
        <dbReference type="Proteomes" id="UP000223828"/>
    </source>
</evidence>
<name>A0A2C6U651_9STAP</name>
<gene>
    <name evidence="3" type="ORF">BTJ66_09125</name>
</gene>
<evidence type="ECO:0000259" key="2">
    <source>
        <dbReference type="PROSITE" id="PS51819"/>
    </source>
</evidence>
<dbReference type="RefSeq" id="WP_099090657.1">
    <property type="nucleotide sequence ID" value="NZ_MRZN01000014.1"/>
</dbReference>
<dbReference type="OrthoDB" id="5296884at2"/>
<dbReference type="InterPro" id="IPR037523">
    <property type="entry name" value="VOC_core"/>
</dbReference>
<sequence length="131" mass="15609">MNGAIHHIEIYVEDINKTRKFYEWLLPKLGYKLYQDWKNGFSFKLDKTYIVLVEVDEGYKKYGYHRKRIGLNHIAFSVSNRNTVDYISNILLDNGINILYEDKHPYAGGENHYAVYFEDPNRIKLEIVSRE</sequence>
<dbReference type="InterPro" id="IPR004360">
    <property type="entry name" value="Glyas_Fos-R_dOase_dom"/>
</dbReference>